<dbReference type="InterPro" id="IPR051019">
    <property type="entry name" value="VLCFA-Steroid_DH"/>
</dbReference>
<comment type="caution">
    <text evidence="4">The sequence shown here is derived from an EMBL/GenBank/DDBJ whole genome shotgun (WGS) entry which is preliminary data.</text>
</comment>
<organism evidence="4 5">
    <name type="scientific">Penicillium subrubescens</name>
    <dbReference type="NCBI Taxonomy" id="1316194"/>
    <lineage>
        <taxon>Eukaryota</taxon>
        <taxon>Fungi</taxon>
        <taxon>Dikarya</taxon>
        <taxon>Ascomycota</taxon>
        <taxon>Pezizomycotina</taxon>
        <taxon>Eurotiomycetes</taxon>
        <taxon>Eurotiomycetidae</taxon>
        <taxon>Eurotiales</taxon>
        <taxon>Aspergillaceae</taxon>
        <taxon>Penicillium</taxon>
    </lineage>
</organism>
<dbReference type="Pfam" id="PF00106">
    <property type="entry name" value="adh_short"/>
    <property type="match status" value="1"/>
</dbReference>
<dbReference type="SUPFAM" id="SSF51735">
    <property type="entry name" value="NAD(P)-binding Rossmann-fold domains"/>
    <property type="match status" value="1"/>
</dbReference>
<proteinExistence type="inferred from homology"/>
<evidence type="ECO:0000256" key="1">
    <source>
        <dbReference type="ARBA" id="ARBA00006484"/>
    </source>
</evidence>
<name>A0A1Q5TC17_9EURO</name>
<reference evidence="4 5" key="1">
    <citation type="submission" date="2016-10" db="EMBL/GenBank/DDBJ databases">
        <title>Genome sequence of the ascomycete fungus Penicillium subrubescens.</title>
        <authorList>
            <person name="De Vries R.P."/>
            <person name="Peng M."/>
            <person name="Dilokpimol A."/>
            <person name="Hilden K."/>
            <person name="Makela M.R."/>
            <person name="Grigoriev I."/>
            <person name="Riley R."/>
            <person name="Granchi Z."/>
        </authorList>
    </citation>
    <scope>NUCLEOTIDE SEQUENCE [LARGE SCALE GENOMIC DNA]</scope>
    <source>
        <strain evidence="4 5">CBS 132785</strain>
    </source>
</reference>
<keyword evidence="2" id="KW-0560">Oxidoreductase</keyword>
<sequence>MDISNWTTTLSTIGLATLSYLSYKLTRQASIYLLPSKLQRYNTSNKNWALVTGATDGIGFGFCQELCSRGFNVILHGRNREKLVQRATELNTAFPERKTGIVVLDAVGMNDGVDDIAEQVRDIIGNEGQGQGRLSVLVNNVGGEKRPSVTLGTLKYADVDATIDKNARFMAQITRVLLPLLSEGQGRSGLILNVSSLSQYGLPYICIYSATKGFVDSFTKALEAECSAERCGVEVMGLRVGEVKSAGYDVESTLFVPLARTLAKAALDRVGCGKVIVWAYFWHWLQGLSFEVMPRWVLMHATIGRMMAIKKRGEEKAFKRQ</sequence>
<dbReference type="PANTHER" id="PTHR43899">
    <property type="entry name" value="RH59310P"/>
    <property type="match status" value="1"/>
</dbReference>
<dbReference type="STRING" id="1316194.A0A1Q5TC17"/>
<dbReference type="InterPro" id="IPR002347">
    <property type="entry name" value="SDR_fam"/>
</dbReference>
<protein>
    <submittedName>
        <fullName evidence="4">Very-long-chain 3-oxoacyl-CoA reductase</fullName>
    </submittedName>
</protein>
<evidence type="ECO:0000313" key="4">
    <source>
        <dbReference type="EMBL" id="OKO97764.1"/>
    </source>
</evidence>
<dbReference type="Gene3D" id="3.40.50.720">
    <property type="entry name" value="NAD(P)-binding Rossmann-like Domain"/>
    <property type="match status" value="1"/>
</dbReference>
<dbReference type="PRINTS" id="PR00080">
    <property type="entry name" value="SDRFAMILY"/>
</dbReference>
<dbReference type="GO" id="GO:0016491">
    <property type="term" value="F:oxidoreductase activity"/>
    <property type="evidence" value="ECO:0007669"/>
    <property type="project" value="UniProtKB-KW"/>
</dbReference>
<dbReference type="PRINTS" id="PR00081">
    <property type="entry name" value="GDHRDH"/>
</dbReference>
<evidence type="ECO:0000256" key="3">
    <source>
        <dbReference type="RuleBase" id="RU000363"/>
    </source>
</evidence>
<keyword evidence="5" id="KW-1185">Reference proteome</keyword>
<accession>A0A1Q5TC17</accession>
<comment type="similarity">
    <text evidence="1 3">Belongs to the short-chain dehydrogenases/reductases (SDR) family.</text>
</comment>
<dbReference type="InterPro" id="IPR036291">
    <property type="entry name" value="NAD(P)-bd_dom_sf"/>
</dbReference>
<dbReference type="AlphaFoldDB" id="A0A1Q5TC17"/>
<dbReference type="Proteomes" id="UP000186955">
    <property type="component" value="Unassembled WGS sequence"/>
</dbReference>
<dbReference type="GO" id="GO:0005783">
    <property type="term" value="C:endoplasmic reticulum"/>
    <property type="evidence" value="ECO:0007669"/>
    <property type="project" value="TreeGrafter"/>
</dbReference>
<evidence type="ECO:0000256" key="2">
    <source>
        <dbReference type="ARBA" id="ARBA00023002"/>
    </source>
</evidence>
<dbReference type="EMBL" id="MNBE01000683">
    <property type="protein sequence ID" value="OKO97764.1"/>
    <property type="molecule type" value="Genomic_DNA"/>
</dbReference>
<evidence type="ECO:0000313" key="5">
    <source>
        <dbReference type="Proteomes" id="UP000186955"/>
    </source>
</evidence>
<dbReference type="PANTHER" id="PTHR43899:SF13">
    <property type="entry name" value="RH59310P"/>
    <property type="match status" value="1"/>
</dbReference>
<gene>
    <name evidence="4" type="ORF">PENSUB_9690</name>
</gene>
<dbReference type="OrthoDB" id="47007at2759"/>